<comment type="cofactor">
    <cofactor evidence="1">
        <name>Mn(2+)</name>
        <dbReference type="ChEBI" id="CHEBI:29035"/>
    </cofactor>
</comment>
<keyword evidence="12" id="KW-0675">Receptor</keyword>
<keyword evidence="10" id="KW-0539">Nucleus</keyword>
<evidence type="ECO:0000256" key="6">
    <source>
        <dbReference type="ARBA" id="ARBA00022763"/>
    </source>
</evidence>
<dbReference type="PANTHER" id="PTHR15822:SF4">
    <property type="entry name" value="TYROSYL-DNA PHOSPHODIESTERASE 2"/>
    <property type="match status" value="1"/>
</dbReference>
<comment type="subcellular location">
    <subcellularLocation>
        <location evidence="3">Nucleus</location>
        <location evidence="3">PML body</location>
    </subcellularLocation>
</comment>
<dbReference type="GO" id="GO:0046872">
    <property type="term" value="F:metal ion binding"/>
    <property type="evidence" value="ECO:0007669"/>
    <property type="project" value="UniProtKB-KW"/>
</dbReference>
<dbReference type="SUPFAM" id="SSF56219">
    <property type="entry name" value="DNase I-like"/>
    <property type="match status" value="1"/>
</dbReference>
<dbReference type="RefSeq" id="XP_005535457.1">
    <property type="nucleotide sequence ID" value="XM_005535400.1"/>
</dbReference>
<accession>M1UP22</accession>
<organism evidence="12 13">
    <name type="scientific">Cyanidioschyzon merolae (strain NIES-3377 / 10D)</name>
    <name type="common">Unicellular red alga</name>
    <dbReference type="NCBI Taxonomy" id="280699"/>
    <lineage>
        <taxon>Eukaryota</taxon>
        <taxon>Rhodophyta</taxon>
        <taxon>Bangiophyceae</taxon>
        <taxon>Cyanidiales</taxon>
        <taxon>Cyanidiaceae</taxon>
        <taxon>Cyanidioschyzon</taxon>
    </lineage>
</organism>
<dbReference type="HOGENOM" id="CLU_042307_0_1_1"/>
<reference evidence="12 13" key="1">
    <citation type="journal article" date="2004" name="Nature">
        <title>Genome sequence of the ultrasmall unicellular red alga Cyanidioschyzon merolae 10D.</title>
        <authorList>
            <person name="Matsuzaki M."/>
            <person name="Misumi O."/>
            <person name="Shin-i T."/>
            <person name="Maruyama S."/>
            <person name="Takahara M."/>
            <person name="Miyagishima S."/>
            <person name="Mori T."/>
            <person name="Nishida K."/>
            <person name="Yagisawa F."/>
            <person name="Nishida K."/>
            <person name="Yoshida Y."/>
            <person name="Nishimura Y."/>
            <person name="Nakao S."/>
            <person name="Kobayashi T."/>
            <person name="Momoyama Y."/>
            <person name="Higashiyama T."/>
            <person name="Minoda A."/>
            <person name="Sano M."/>
            <person name="Nomoto H."/>
            <person name="Oishi K."/>
            <person name="Hayashi H."/>
            <person name="Ohta F."/>
            <person name="Nishizaka S."/>
            <person name="Haga S."/>
            <person name="Miura S."/>
            <person name="Morishita T."/>
            <person name="Kabeya Y."/>
            <person name="Terasawa K."/>
            <person name="Suzuki Y."/>
            <person name="Ishii Y."/>
            <person name="Asakawa S."/>
            <person name="Takano H."/>
            <person name="Ohta N."/>
            <person name="Kuroiwa H."/>
            <person name="Tanaka K."/>
            <person name="Shimizu N."/>
            <person name="Sugano S."/>
            <person name="Sato N."/>
            <person name="Nozaki H."/>
            <person name="Ogasawara N."/>
            <person name="Kohara Y."/>
            <person name="Kuroiwa T."/>
        </authorList>
    </citation>
    <scope>NUCLEOTIDE SEQUENCE [LARGE SCALE GENOMIC DNA]</scope>
    <source>
        <strain evidence="12 13">10D</strain>
    </source>
</reference>
<protein>
    <submittedName>
        <fullName evidence="12">Similar to Traf and Tnf receptor associated protein</fullName>
    </submittedName>
</protein>
<keyword evidence="6" id="KW-0227">DNA damage</keyword>
<evidence type="ECO:0000256" key="2">
    <source>
        <dbReference type="ARBA" id="ARBA00001946"/>
    </source>
</evidence>
<dbReference type="GeneID" id="16992648"/>
<evidence type="ECO:0000256" key="7">
    <source>
        <dbReference type="ARBA" id="ARBA00022801"/>
    </source>
</evidence>
<dbReference type="OrthoDB" id="9975959at2759"/>
<feature type="domain" description="Endonuclease/exonuclease/phosphatase" evidence="11">
    <location>
        <begin position="7"/>
        <end position="276"/>
    </location>
</feature>
<dbReference type="Gramene" id="CMD097CT">
    <property type="protein sequence ID" value="CMD097CT"/>
    <property type="gene ID" value="CMD097C"/>
</dbReference>
<dbReference type="InterPro" id="IPR036691">
    <property type="entry name" value="Endo/exonu/phosph_ase_sf"/>
</dbReference>
<gene>
    <name evidence="12" type="ORF">CYME_CMD097C</name>
</gene>
<dbReference type="STRING" id="280699.M1UP22"/>
<evidence type="ECO:0000259" key="11">
    <source>
        <dbReference type="Pfam" id="PF03372"/>
    </source>
</evidence>
<dbReference type="GO" id="GO:0070260">
    <property type="term" value="F:5'-tyrosyl-DNA phosphodiesterase activity"/>
    <property type="evidence" value="ECO:0007669"/>
    <property type="project" value="TreeGrafter"/>
</dbReference>
<evidence type="ECO:0000313" key="13">
    <source>
        <dbReference type="Proteomes" id="UP000007014"/>
    </source>
</evidence>
<evidence type="ECO:0000256" key="10">
    <source>
        <dbReference type="ARBA" id="ARBA00023242"/>
    </source>
</evidence>
<evidence type="ECO:0000256" key="8">
    <source>
        <dbReference type="ARBA" id="ARBA00022842"/>
    </source>
</evidence>
<evidence type="ECO:0000256" key="9">
    <source>
        <dbReference type="ARBA" id="ARBA00023204"/>
    </source>
</evidence>
<proteinExistence type="predicted"/>
<dbReference type="EMBL" id="AP006486">
    <property type="protein sequence ID" value="BAM79171.1"/>
    <property type="molecule type" value="Genomic_DNA"/>
</dbReference>
<dbReference type="CDD" id="cd09080">
    <property type="entry name" value="TDP2"/>
    <property type="match status" value="1"/>
</dbReference>
<comment type="cofactor">
    <cofactor evidence="2">
        <name>Mg(2+)</name>
        <dbReference type="ChEBI" id="CHEBI:18420"/>
    </cofactor>
</comment>
<dbReference type="Pfam" id="PF03372">
    <property type="entry name" value="Exo_endo_phos"/>
    <property type="match status" value="1"/>
</dbReference>
<dbReference type="InterPro" id="IPR005135">
    <property type="entry name" value="Endo/exonuclease/phosphatase"/>
</dbReference>
<evidence type="ECO:0000256" key="4">
    <source>
        <dbReference type="ARBA" id="ARBA00022722"/>
    </source>
</evidence>
<dbReference type="Gene3D" id="3.60.10.10">
    <property type="entry name" value="Endonuclease/exonuclease/phosphatase"/>
    <property type="match status" value="1"/>
</dbReference>
<dbReference type="GO" id="GO:0006302">
    <property type="term" value="P:double-strand break repair"/>
    <property type="evidence" value="ECO:0007669"/>
    <property type="project" value="TreeGrafter"/>
</dbReference>
<keyword evidence="8" id="KW-0460">Magnesium</keyword>
<dbReference type="GO" id="GO:0005737">
    <property type="term" value="C:cytoplasm"/>
    <property type="evidence" value="ECO:0007669"/>
    <property type="project" value="TreeGrafter"/>
</dbReference>
<dbReference type="eggNOG" id="KOG2756">
    <property type="taxonomic scope" value="Eukaryota"/>
</dbReference>
<dbReference type="AlphaFoldDB" id="M1UP22"/>
<dbReference type="PANTHER" id="PTHR15822">
    <property type="entry name" value="TRAF AND TNF RECEPTOR-ASSOCIATED PROTEIN"/>
    <property type="match status" value="1"/>
</dbReference>
<keyword evidence="9" id="KW-0234">DNA repair</keyword>
<name>M1UP22_CYAM1</name>
<dbReference type="GO" id="GO:0003697">
    <property type="term" value="F:single-stranded DNA binding"/>
    <property type="evidence" value="ECO:0007669"/>
    <property type="project" value="TreeGrafter"/>
</dbReference>
<keyword evidence="5" id="KW-0479">Metal-binding</keyword>
<evidence type="ECO:0000256" key="5">
    <source>
        <dbReference type="ARBA" id="ARBA00022723"/>
    </source>
</evidence>
<evidence type="ECO:0000313" key="12">
    <source>
        <dbReference type="EMBL" id="BAM79171.1"/>
    </source>
</evidence>
<keyword evidence="7" id="KW-0378">Hydrolase</keyword>
<reference evidence="12 13" key="2">
    <citation type="journal article" date="2007" name="BMC Biol.">
        <title>A 100%-complete sequence reveals unusually simple genomic features in the hot-spring red alga Cyanidioschyzon merolae.</title>
        <authorList>
            <person name="Nozaki H."/>
            <person name="Takano H."/>
            <person name="Misumi O."/>
            <person name="Terasawa K."/>
            <person name="Matsuzaki M."/>
            <person name="Maruyama S."/>
            <person name="Nishida K."/>
            <person name="Yagisawa F."/>
            <person name="Yoshida Y."/>
            <person name="Fujiwara T."/>
            <person name="Takio S."/>
            <person name="Tamura K."/>
            <person name="Chung S.J."/>
            <person name="Nakamura S."/>
            <person name="Kuroiwa H."/>
            <person name="Tanaka K."/>
            <person name="Sato N."/>
            <person name="Kuroiwa T."/>
        </authorList>
    </citation>
    <scope>NUCLEOTIDE SEQUENCE [LARGE SCALE GENOMIC DNA]</scope>
    <source>
        <strain evidence="12 13">10D</strain>
    </source>
</reference>
<keyword evidence="4" id="KW-0540">Nuclease</keyword>
<evidence type="ECO:0000256" key="1">
    <source>
        <dbReference type="ARBA" id="ARBA00001936"/>
    </source>
</evidence>
<dbReference type="KEGG" id="cme:CYME_CMD097C"/>
<evidence type="ECO:0000256" key="3">
    <source>
        <dbReference type="ARBA" id="ARBA00004322"/>
    </source>
</evidence>
<sequence>MSYIRLVTWNVDFDSPFNYERFTAIAEEVLGAKPGVVLFQEVSDLPFSSWQGEKEQSTITSARQHDSCYKVLLRRLEALYEPIVDLGLPSEQAYFVMAFVDRSKYRVHGYEYTEFENSSQGRGLLAIQLEPRDMCGDFKFRVLTSHLESGTACSEVRVQQMRQIAYEMLEGDTPAIFAGDTNFREKEKAGFEKEIAKAIGSEEMRLFDLFVEVGEPSHLRFTWDTRTNTNKVKELPPRFRPRARFDQVLFTRPFQANAMRLLGRERLGHAVFPSDHYGIYGELRF</sequence>
<dbReference type="Proteomes" id="UP000007014">
    <property type="component" value="Chromosome 4"/>
</dbReference>
<dbReference type="InterPro" id="IPR051547">
    <property type="entry name" value="TDP2-like"/>
</dbReference>
<dbReference type="OMA" id="DVWEMCG"/>
<dbReference type="GO" id="GO:0004518">
    <property type="term" value="F:nuclease activity"/>
    <property type="evidence" value="ECO:0007669"/>
    <property type="project" value="UniProtKB-KW"/>
</dbReference>
<keyword evidence="13" id="KW-1185">Reference proteome</keyword>